<evidence type="ECO:0000313" key="2">
    <source>
        <dbReference type="EMBL" id="CAB4160886.1"/>
    </source>
</evidence>
<proteinExistence type="predicted"/>
<evidence type="ECO:0000313" key="3">
    <source>
        <dbReference type="EMBL" id="CAB4187303.1"/>
    </source>
</evidence>
<dbReference type="EMBL" id="LR796469">
    <property type="protein sequence ID" value="CAB4146495.1"/>
    <property type="molecule type" value="Genomic_DNA"/>
</dbReference>
<gene>
    <name evidence="3" type="ORF">UFOVP1161_31</name>
    <name evidence="1" type="ORF">UFOVP501_31</name>
    <name evidence="2" type="ORF">UFOVP762_20</name>
</gene>
<organism evidence="2">
    <name type="scientific">uncultured Caudovirales phage</name>
    <dbReference type="NCBI Taxonomy" id="2100421"/>
    <lineage>
        <taxon>Viruses</taxon>
        <taxon>Duplodnaviria</taxon>
        <taxon>Heunggongvirae</taxon>
        <taxon>Uroviricota</taxon>
        <taxon>Caudoviricetes</taxon>
        <taxon>Peduoviridae</taxon>
        <taxon>Maltschvirus</taxon>
        <taxon>Maltschvirus maltsch</taxon>
    </lineage>
</organism>
<reference evidence="2" key="1">
    <citation type="submission" date="2020-04" db="EMBL/GenBank/DDBJ databases">
        <authorList>
            <person name="Chiriac C."/>
            <person name="Salcher M."/>
            <person name="Ghai R."/>
            <person name="Kavagutti S V."/>
        </authorList>
    </citation>
    <scope>NUCLEOTIDE SEQUENCE</scope>
</reference>
<evidence type="ECO:0000313" key="1">
    <source>
        <dbReference type="EMBL" id="CAB4146495.1"/>
    </source>
</evidence>
<protein>
    <submittedName>
        <fullName evidence="2">Uncharacterized protein</fullName>
    </submittedName>
</protein>
<dbReference type="EMBL" id="LR796717">
    <property type="protein sequence ID" value="CAB4160886.1"/>
    <property type="molecule type" value="Genomic_DNA"/>
</dbReference>
<sequence>MIERDVALRSIYESVKSRVTFDFDEFQRRLTEWDVVPLKQADTIIGGVLIKGNEVHVGYERRPSASILRYIKATLGKILTDFGSAVTTVDAANKNGLRFCLRLGFDVIELKNDKLYLKCLRCKYV</sequence>
<accession>A0A6J5NT93</accession>
<name>A0A6J5NT93_9CAUD</name>
<dbReference type="EMBL" id="LR797106">
    <property type="protein sequence ID" value="CAB4187303.1"/>
    <property type="molecule type" value="Genomic_DNA"/>
</dbReference>